<evidence type="ECO:0000313" key="2">
    <source>
        <dbReference type="EMBL" id="EGP91955.1"/>
    </source>
</evidence>
<evidence type="ECO:0000256" key="1">
    <source>
        <dbReference type="SAM" id="SignalP"/>
    </source>
</evidence>
<protein>
    <submittedName>
        <fullName evidence="2">Uncharacterized protein</fullName>
    </submittedName>
</protein>
<name>F9WX51_ZYMTI</name>
<evidence type="ECO:0000313" key="3">
    <source>
        <dbReference type="Proteomes" id="UP000008062"/>
    </source>
</evidence>
<dbReference type="GeneID" id="13398690"/>
<sequence>MKITALLFLAAADVVLGNAVWCDGATAPEANNICWQINGRVALALKVPVTTAAVAIFVARSRAPSAGARTTDAKPLHISTVKSTYPNGKPLQRSTLIGGHNATVKEVLRSCASSNHLKRTVARWLIVVGGAVSATGFAAESNVMRPKKGNTQKVVELLKEAAAHVEKDEKDTTRYEIYSSLRTAKDGTDQIFMVER</sequence>
<dbReference type="RefSeq" id="XP_003856979.1">
    <property type="nucleotide sequence ID" value="XM_003856931.1"/>
</dbReference>
<dbReference type="Proteomes" id="UP000008062">
    <property type="component" value="Chromosome 1"/>
</dbReference>
<keyword evidence="1" id="KW-0732">Signal</keyword>
<dbReference type="EMBL" id="CM001196">
    <property type="protein sequence ID" value="EGP91955.1"/>
    <property type="molecule type" value="Genomic_DNA"/>
</dbReference>
<dbReference type="AlphaFoldDB" id="F9WX51"/>
<feature type="chain" id="PRO_5003389741" evidence="1">
    <location>
        <begin position="18"/>
        <end position="196"/>
    </location>
</feature>
<proteinExistence type="predicted"/>
<dbReference type="InParanoid" id="F9WX51"/>
<dbReference type="OrthoDB" id="10011777at2759"/>
<feature type="signal peptide" evidence="1">
    <location>
        <begin position="1"/>
        <end position="17"/>
    </location>
</feature>
<reference evidence="2 3" key="1">
    <citation type="journal article" date="2011" name="PLoS Genet.">
        <title>Finished genome of the fungal wheat pathogen Mycosphaerella graminicola reveals dispensome structure, chromosome plasticity, and stealth pathogenesis.</title>
        <authorList>
            <person name="Goodwin S.B."/>
            <person name="Ben M'barek S."/>
            <person name="Dhillon B."/>
            <person name="Wittenberg A.H.J."/>
            <person name="Crane C.F."/>
            <person name="Hane J.K."/>
            <person name="Foster A.J."/>
            <person name="Van der Lee T.A.J."/>
            <person name="Grimwood J."/>
            <person name="Aerts A."/>
            <person name="Antoniw J."/>
            <person name="Bailey A."/>
            <person name="Bluhm B."/>
            <person name="Bowler J."/>
            <person name="Bristow J."/>
            <person name="van der Burgt A."/>
            <person name="Canto-Canche B."/>
            <person name="Churchill A.C.L."/>
            <person name="Conde-Ferraez L."/>
            <person name="Cools H.J."/>
            <person name="Coutinho P.M."/>
            <person name="Csukai M."/>
            <person name="Dehal P."/>
            <person name="De Wit P."/>
            <person name="Donzelli B."/>
            <person name="van de Geest H.C."/>
            <person name="van Ham R.C.H.J."/>
            <person name="Hammond-Kosack K.E."/>
            <person name="Henrissat B."/>
            <person name="Kilian A."/>
            <person name="Kobayashi A.K."/>
            <person name="Koopmann E."/>
            <person name="Kourmpetis Y."/>
            <person name="Kuzniar A."/>
            <person name="Lindquist E."/>
            <person name="Lombard V."/>
            <person name="Maliepaard C."/>
            <person name="Martins N."/>
            <person name="Mehrabi R."/>
            <person name="Nap J.P.H."/>
            <person name="Ponomarenko A."/>
            <person name="Rudd J.J."/>
            <person name="Salamov A."/>
            <person name="Schmutz J."/>
            <person name="Schouten H.J."/>
            <person name="Shapiro H."/>
            <person name="Stergiopoulos I."/>
            <person name="Torriani S.F.F."/>
            <person name="Tu H."/>
            <person name="de Vries R.P."/>
            <person name="Waalwijk C."/>
            <person name="Ware S.B."/>
            <person name="Wiebenga A."/>
            <person name="Zwiers L.-H."/>
            <person name="Oliver R.P."/>
            <person name="Grigoriev I.V."/>
            <person name="Kema G.H.J."/>
        </authorList>
    </citation>
    <scope>NUCLEOTIDE SEQUENCE [LARGE SCALE GENOMIC DNA]</scope>
    <source>
        <strain evidence="3">CBS 115943 / IPO323</strain>
    </source>
</reference>
<gene>
    <name evidence="2" type="ORF">MYCGRDRAFT_90089</name>
</gene>
<accession>F9WX51</accession>
<dbReference type="KEGG" id="ztr:MYCGRDRAFT_90089"/>
<keyword evidence="3" id="KW-1185">Reference proteome</keyword>
<organism evidence="2 3">
    <name type="scientific">Zymoseptoria tritici (strain CBS 115943 / IPO323)</name>
    <name type="common">Speckled leaf blotch fungus</name>
    <name type="synonym">Septoria tritici</name>
    <dbReference type="NCBI Taxonomy" id="336722"/>
    <lineage>
        <taxon>Eukaryota</taxon>
        <taxon>Fungi</taxon>
        <taxon>Dikarya</taxon>
        <taxon>Ascomycota</taxon>
        <taxon>Pezizomycotina</taxon>
        <taxon>Dothideomycetes</taxon>
        <taxon>Dothideomycetidae</taxon>
        <taxon>Mycosphaerellales</taxon>
        <taxon>Mycosphaerellaceae</taxon>
        <taxon>Zymoseptoria</taxon>
    </lineage>
</organism>
<dbReference type="HOGENOM" id="CLU_1391226_0_0_1"/>